<dbReference type="STRING" id="521674.Plim_1088"/>
<dbReference type="EMBL" id="CP001744">
    <property type="protein sequence ID" value="ADG66925.1"/>
    <property type="molecule type" value="Genomic_DNA"/>
</dbReference>
<proteinExistence type="predicted"/>
<evidence type="ECO:0000313" key="2">
    <source>
        <dbReference type="Proteomes" id="UP000002220"/>
    </source>
</evidence>
<dbReference type="OrthoDB" id="280020at2"/>
<sequence>MKQILLIRPQGVIVTLYSESLDWQALGQVSIERASDVEPDVNGAWWAHLRDGPSLGPYPHRSQALTAEIDWLQQHRLQAD</sequence>
<name>D5STU0_PLAL2</name>
<dbReference type="AlphaFoldDB" id="D5STU0"/>
<dbReference type="RefSeq" id="WP_013109356.1">
    <property type="nucleotide sequence ID" value="NC_014148.1"/>
</dbReference>
<dbReference type="KEGG" id="plm:Plim_1088"/>
<accession>D5STU0</accession>
<dbReference type="HOGENOM" id="CLU_182802_0_0_0"/>
<organism evidence="1 2">
    <name type="scientific">Planctopirus limnophila (strain ATCC 43296 / DSM 3776 / IFAM 1008 / Mu 290)</name>
    <name type="common">Planctomyces limnophilus</name>
    <dbReference type="NCBI Taxonomy" id="521674"/>
    <lineage>
        <taxon>Bacteria</taxon>
        <taxon>Pseudomonadati</taxon>
        <taxon>Planctomycetota</taxon>
        <taxon>Planctomycetia</taxon>
        <taxon>Planctomycetales</taxon>
        <taxon>Planctomycetaceae</taxon>
        <taxon>Planctopirus</taxon>
    </lineage>
</organism>
<protein>
    <submittedName>
        <fullName evidence="1">Uncharacterized protein</fullName>
    </submittedName>
</protein>
<evidence type="ECO:0000313" key="1">
    <source>
        <dbReference type="EMBL" id="ADG66925.1"/>
    </source>
</evidence>
<keyword evidence="2" id="KW-1185">Reference proteome</keyword>
<reference evidence="1 2" key="1">
    <citation type="journal article" date="2010" name="Stand. Genomic Sci.">
        <title>Complete genome sequence of Planctomyces limnophilus type strain (Mu 290).</title>
        <authorList>
            <person name="Labutti K."/>
            <person name="Sikorski J."/>
            <person name="Schneider S."/>
            <person name="Nolan M."/>
            <person name="Lucas S."/>
            <person name="Glavina Del Rio T."/>
            <person name="Tice H."/>
            <person name="Cheng J.F."/>
            <person name="Goodwin L."/>
            <person name="Pitluck S."/>
            <person name="Liolios K."/>
            <person name="Ivanova N."/>
            <person name="Mavromatis K."/>
            <person name="Mikhailova N."/>
            <person name="Pati A."/>
            <person name="Chen A."/>
            <person name="Palaniappan K."/>
            <person name="Land M."/>
            <person name="Hauser L."/>
            <person name="Chang Y.J."/>
            <person name="Jeffries C.D."/>
            <person name="Tindall B.J."/>
            <person name="Rohde M."/>
            <person name="Goker M."/>
            <person name="Woyke T."/>
            <person name="Bristow J."/>
            <person name="Eisen J.A."/>
            <person name="Markowitz V."/>
            <person name="Hugenholtz P."/>
            <person name="Kyrpides N.C."/>
            <person name="Klenk H.P."/>
            <person name="Lapidus A."/>
        </authorList>
    </citation>
    <scope>NUCLEOTIDE SEQUENCE [LARGE SCALE GENOMIC DNA]</scope>
    <source>
        <strain evidence="2">ATCC 43296 / DSM 3776 / IFAM 1008 / 290</strain>
    </source>
</reference>
<dbReference type="Proteomes" id="UP000002220">
    <property type="component" value="Chromosome"/>
</dbReference>
<gene>
    <name evidence="1" type="ordered locus">Plim_1088</name>
</gene>